<name>A0A1I6C0P2_9BACI</name>
<dbReference type="CDD" id="cd11586">
    <property type="entry name" value="VbhA_like"/>
    <property type="match status" value="1"/>
</dbReference>
<accession>A0A1I6C0P2</accession>
<keyword evidence="2" id="KW-1185">Reference proteome</keyword>
<dbReference type="RefSeq" id="WP_161939279.1">
    <property type="nucleotide sequence ID" value="NZ_FOXX01000019.1"/>
</dbReference>
<reference evidence="1 2" key="1">
    <citation type="submission" date="2016-10" db="EMBL/GenBank/DDBJ databases">
        <authorList>
            <person name="Varghese N."/>
            <person name="Submissions S."/>
        </authorList>
    </citation>
    <scope>NUCLEOTIDE SEQUENCE [LARGE SCALE GENOMIC DNA]</scope>
    <source>
        <strain evidence="1 2">DSM 13796</strain>
    </source>
</reference>
<comment type="caution">
    <text evidence="1">The sequence shown here is derived from an EMBL/GenBank/DDBJ whole genome shotgun (WGS) entry which is preliminary data.</text>
</comment>
<organism evidence="1 2">
    <name type="scientific">Priestia endophytica DSM 13796</name>
    <dbReference type="NCBI Taxonomy" id="1121089"/>
    <lineage>
        <taxon>Bacteria</taxon>
        <taxon>Bacillati</taxon>
        <taxon>Bacillota</taxon>
        <taxon>Bacilli</taxon>
        <taxon>Bacillales</taxon>
        <taxon>Bacillaceae</taxon>
        <taxon>Priestia</taxon>
    </lineage>
</organism>
<evidence type="ECO:0008006" key="3">
    <source>
        <dbReference type="Google" id="ProtNLM"/>
    </source>
</evidence>
<dbReference type="InterPro" id="IPR043038">
    <property type="entry name" value="VbhA_sf"/>
</dbReference>
<evidence type="ECO:0000313" key="2">
    <source>
        <dbReference type="Proteomes" id="UP000182762"/>
    </source>
</evidence>
<dbReference type="Gene3D" id="1.10.8.1050">
    <property type="entry name" value="Antitoxin VbhA-like"/>
    <property type="match status" value="1"/>
</dbReference>
<gene>
    <name evidence="1" type="ORF">SAMN02745910_04716</name>
</gene>
<dbReference type="GeneID" id="93713915"/>
<sequence length="58" mass="6852">MSKKGFDIDKAMENVKANFAVEGMEFSKQEEELIKRRKRGEITQEQFVEEVKRLYGPK</sequence>
<protein>
    <recommendedName>
        <fullName evidence="3">Antitoxin VbhA domain-containing protein</fullName>
    </recommendedName>
</protein>
<dbReference type="EMBL" id="FOXX01000019">
    <property type="protein sequence ID" value="SFQ86762.1"/>
    <property type="molecule type" value="Genomic_DNA"/>
</dbReference>
<dbReference type="Proteomes" id="UP000182762">
    <property type="component" value="Unassembled WGS sequence"/>
</dbReference>
<evidence type="ECO:0000313" key="1">
    <source>
        <dbReference type="EMBL" id="SFQ86762.1"/>
    </source>
</evidence>
<proteinExistence type="predicted"/>
<dbReference type="InterPro" id="IPR033788">
    <property type="entry name" value="VbhA-like"/>
</dbReference>